<name>A0A3V2Y4P6_SALET</name>
<sequence length="274" mass="30807">MNKISLLLVVCILPLFCSASDEVNIEYIISSMYSGNIGRNNITMNIVSSRNAVSGSYIYNQYKSNILLSGVISFKSIELKEKTKDSTATISLFRTNKGYTGNWCNKKCVPVTIQTNNSFENGVLKDIKVDGSDSGTYKIKLIFNNKNEIITISDTIDPPSLEFVDINGDGFYDLIARTDHRPNNGSQTVYLSGNNKFTEDKILSKENGTFVYEPYKKNIVFNSKEDCCDKFNKVIYSFNNGKATRVDNISFDYSSNEGKDYRGGNISKNKFESY</sequence>
<keyword evidence="1" id="KW-0732">Signal</keyword>
<feature type="signal peptide" evidence="1">
    <location>
        <begin position="1"/>
        <end position="19"/>
    </location>
</feature>
<reference evidence="2" key="1">
    <citation type="submission" date="2018-07" db="EMBL/GenBank/DDBJ databases">
        <authorList>
            <consortium name="GenomeTrakr network: Whole genome sequencing for foodborne pathogen traceback"/>
        </authorList>
    </citation>
    <scope>NUCLEOTIDE SEQUENCE</scope>
    <source>
        <strain evidence="2">CFSAN002857</strain>
    </source>
</reference>
<dbReference type="SUPFAM" id="SSF69318">
    <property type="entry name" value="Integrin alpha N-terminal domain"/>
    <property type="match status" value="1"/>
</dbReference>
<proteinExistence type="predicted"/>
<dbReference type="AlphaFoldDB" id="A0A3V2Y4P6"/>
<organism evidence="2">
    <name type="scientific">Salmonella enterica I</name>
    <dbReference type="NCBI Taxonomy" id="59201"/>
    <lineage>
        <taxon>Bacteria</taxon>
        <taxon>Pseudomonadati</taxon>
        <taxon>Pseudomonadota</taxon>
        <taxon>Gammaproteobacteria</taxon>
        <taxon>Enterobacterales</taxon>
        <taxon>Enterobacteriaceae</taxon>
        <taxon>Salmonella</taxon>
    </lineage>
</organism>
<protein>
    <recommendedName>
        <fullName evidence="3">VCBS repeat-containing protein</fullName>
    </recommendedName>
</protein>
<feature type="chain" id="PRO_5030086370" description="VCBS repeat-containing protein" evidence="1">
    <location>
        <begin position="20"/>
        <end position="274"/>
    </location>
</feature>
<accession>A0A3V2Y4P6</accession>
<dbReference type="InterPro" id="IPR028994">
    <property type="entry name" value="Integrin_alpha_N"/>
</dbReference>
<dbReference type="EMBL" id="AAGLPU010000065">
    <property type="protein sequence ID" value="EBP3988095.1"/>
    <property type="molecule type" value="Genomic_DNA"/>
</dbReference>
<dbReference type="NCBIfam" id="NF047539">
    <property type="entry name" value="XAC2610_fam"/>
    <property type="match status" value="1"/>
</dbReference>
<dbReference type="InterPro" id="IPR058087">
    <property type="entry name" value="XAC2610_dom"/>
</dbReference>
<comment type="caution">
    <text evidence="2">The sequence shown here is derived from an EMBL/GenBank/DDBJ whole genome shotgun (WGS) entry which is preliminary data.</text>
</comment>
<evidence type="ECO:0000313" key="2">
    <source>
        <dbReference type="EMBL" id="EBP3988095.1"/>
    </source>
</evidence>
<evidence type="ECO:0000256" key="1">
    <source>
        <dbReference type="SAM" id="SignalP"/>
    </source>
</evidence>
<evidence type="ECO:0008006" key="3">
    <source>
        <dbReference type="Google" id="ProtNLM"/>
    </source>
</evidence>
<gene>
    <name evidence="2" type="ORF">S308_22400</name>
</gene>